<sequence length="344" mass="38182">MEGKKMRAILTCEGKVYLDEVEEPQLGERTLLVRTLYSAISTGTELNLISSKTKNPFRLGYSAVGVVEEIGNGVKGFEIGNLVACYGAPYVFHGEKLSVPITLCAKVPQGVSLKEAAFVGLGAIAIHGIRKANLQFGESVVILGLGLLGQLSYQISAHANYRVIGVSYSNEHAEIAKKFNYQNGHVINLQEENEDSLLKYIDEITEGNGVDAVVITAHSPDTKLIDNALKWVRVGGKIVIVGNVRMEFDREAFFQKEAEVLISRAAGPGRYDLNYEKNAVDYPVSLVRWTEGRNMKEYIRLLKEKKIVISPFIKEYPFEKAPEVYSSLKKEPNILGTIFKYSKE</sequence>
<accession>B7R6C0</accession>
<proteinExistence type="inferred from homology"/>
<reference evidence="9" key="3">
    <citation type="submission" date="2015-02" db="EMBL/GenBank/DDBJ databases">
        <title>Genome analysis of three genomes within the thermophilic hydrogenogenic bacterial species Caldanaerobacter subterraneus.</title>
        <authorList>
            <person name="Sant'Anna F.H."/>
            <person name="Lebedinsky A."/>
            <person name="Sokolova T."/>
            <person name="Robb F.T."/>
            <person name="Gonzalez J.M."/>
        </authorList>
    </citation>
    <scope>NUCLEOTIDE SEQUENCE [LARGE SCALE GENOMIC DNA]</scope>
    <source>
        <strain evidence="9">DSM 12653</strain>
    </source>
</reference>
<comment type="cofactor">
    <cofactor evidence="1">
        <name>Zn(2+)</name>
        <dbReference type="ChEBI" id="CHEBI:29105"/>
    </cofactor>
</comment>
<dbReference type="SUPFAM" id="SSF51735">
    <property type="entry name" value="NAD(P)-binding Rossmann-fold domains"/>
    <property type="match status" value="1"/>
</dbReference>
<dbReference type="GO" id="GO:0016491">
    <property type="term" value="F:oxidoreductase activity"/>
    <property type="evidence" value="ECO:0007669"/>
    <property type="project" value="UniProtKB-KW"/>
</dbReference>
<evidence type="ECO:0000256" key="1">
    <source>
        <dbReference type="ARBA" id="ARBA00001947"/>
    </source>
</evidence>
<dbReference type="AlphaFoldDB" id="B7R6C0"/>
<dbReference type="GO" id="GO:0046872">
    <property type="term" value="F:metal ion binding"/>
    <property type="evidence" value="ECO:0007669"/>
    <property type="project" value="UniProtKB-KW"/>
</dbReference>
<evidence type="ECO:0000259" key="7">
    <source>
        <dbReference type="Pfam" id="PF08240"/>
    </source>
</evidence>
<evidence type="ECO:0000256" key="2">
    <source>
        <dbReference type="ARBA" id="ARBA00008072"/>
    </source>
</evidence>
<dbReference type="PANTHER" id="PTHR43350:SF19">
    <property type="entry name" value="D-GULOSIDE 3-DEHYDROGENASE"/>
    <property type="match status" value="1"/>
</dbReference>
<reference evidence="8 9" key="2">
    <citation type="journal article" date="2015" name="BMC Genomics">
        <title>Analysis of three genomes within the thermophilic bacterial species Caldanaerobacter subterraneus with a focus on carbon monoxide dehydrogenase evolution and hydrolase diversity.</title>
        <authorList>
            <person name="Sant'Anna F.H."/>
            <person name="Lebedinsky A.V."/>
            <person name="Sokolova T.G."/>
            <person name="Robb F.T."/>
            <person name="Gonzalez J.M."/>
        </authorList>
    </citation>
    <scope>NUCLEOTIDE SEQUENCE [LARGE SCALE GENOMIC DNA]</scope>
    <source>
        <strain evidence="8 9">DSM 12653</strain>
    </source>
</reference>
<dbReference type="Pfam" id="PF00107">
    <property type="entry name" value="ADH_zinc_N"/>
    <property type="match status" value="1"/>
</dbReference>
<dbReference type="InterPro" id="IPR011032">
    <property type="entry name" value="GroES-like_sf"/>
</dbReference>
<name>B7R6C0_9THEO</name>
<dbReference type="InterPro" id="IPR013154">
    <property type="entry name" value="ADH-like_N"/>
</dbReference>
<dbReference type="Pfam" id="PF08240">
    <property type="entry name" value="ADH_N"/>
    <property type="match status" value="1"/>
</dbReference>
<keyword evidence="3" id="KW-0479">Metal-binding</keyword>
<keyword evidence="4" id="KW-0862">Zinc</keyword>
<dbReference type="CDD" id="cd08255">
    <property type="entry name" value="2-desacetyl-2-hydroxyethyl_bacteriochlorophyllide_like"/>
    <property type="match status" value="1"/>
</dbReference>
<dbReference type="Proteomes" id="UP000010146">
    <property type="component" value="Unassembled WGS sequence"/>
</dbReference>
<organism evidence="8 9">
    <name type="scientific">Caldanaerobacter subterraneus subsp. pacificus DSM 12653</name>
    <dbReference type="NCBI Taxonomy" id="391606"/>
    <lineage>
        <taxon>Bacteria</taxon>
        <taxon>Bacillati</taxon>
        <taxon>Bacillota</taxon>
        <taxon>Clostridia</taxon>
        <taxon>Thermoanaerobacterales</taxon>
        <taxon>Thermoanaerobacteraceae</taxon>
        <taxon>Caldanaerobacter</taxon>
    </lineage>
</organism>
<evidence type="ECO:0000259" key="6">
    <source>
        <dbReference type="Pfam" id="PF00107"/>
    </source>
</evidence>
<feature type="domain" description="Alcohol dehydrogenase-like C-terminal" evidence="6">
    <location>
        <begin position="148"/>
        <end position="264"/>
    </location>
</feature>
<dbReference type="EMBL" id="ABXP02000115">
    <property type="protein sequence ID" value="KKC28767.1"/>
    <property type="molecule type" value="Genomic_DNA"/>
</dbReference>
<feature type="domain" description="Alcohol dehydrogenase-like N-terminal" evidence="7">
    <location>
        <begin position="29"/>
        <end position="95"/>
    </location>
</feature>
<evidence type="ECO:0000256" key="3">
    <source>
        <dbReference type="ARBA" id="ARBA00022723"/>
    </source>
</evidence>
<evidence type="ECO:0000256" key="4">
    <source>
        <dbReference type="ARBA" id="ARBA00022833"/>
    </source>
</evidence>
<comment type="caution">
    <text evidence="8">The sequence shown here is derived from an EMBL/GenBank/DDBJ whole genome shotgun (WGS) entry which is preliminary data.</text>
</comment>
<comment type="similarity">
    <text evidence="2">Belongs to the zinc-containing alcohol dehydrogenase family.</text>
</comment>
<evidence type="ECO:0000313" key="8">
    <source>
        <dbReference type="EMBL" id="KKC28767.1"/>
    </source>
</evidence>
<keyword evidence="5" id="KW-0560">Oxidoreductase</keyword>
<evidence type="ECO:0000256" key="5">
    <source>
        <dbReference type="ARBA" id="ARBA00023002"/>
    </source>
</evidence>
<dbReference type="InterPro" id="IPR036291">
    <property type="entry name" value="NAD(P)-bd_dom_sf"/>
</dbReference>
<gene>
    <name evidence="8" type="ORF">CDSM653_02149</name>
</gene>
<dbReference type="PANTHER" id="PTHR43350">
    <property type="entry name" value="NAD-DEPENDENT ALCOHOL DEHYDROGENASE"/>
    <property type="match status" value="1"/>
</dbReference>
<dbReference type="Gene3D" id="3.90.180.10">
    <property type="entry name" value="Medium-chain alcohol dehydrogenases, catalytic domain"/>
    <property type="match status" value="2"/>
</dbReference>
<reference evidence="8 9" key="1">
    <citation type="submission" date="2008-07" db="EMBL/GenBank/DDBJ databases">
        <authorList>
            <person name="Gonzalez J."/>
            <person name="Sokolova T."/>
            <person name="Ferriera S."/>
            <person name="Johnson J."/>
            <person name="Kravitz S."/>
            <person name="Beeson K."/>
            <person name="Sutton G."/>
            <person name="Rogers Y.-H."/>
            <person name="Friedman R."/>
            <person name="Frazier M."/>
            <person name="Venter J.C."/>
        </authorList>
    </citation>
    <scope>NUCLEOTIDE SEQUENCE [LARGE SCALE GENOMIC DNA]</scope>
    <source>
        <strain evidence="8 9">DSM 12653</strain>
    </source>
</reference>
<evidence type="ECO:0000313" key="9">
    <source>
        <dbReference type="Proteomes" id="UP000010146"/>
    </source>
</evidence>
<protein>
    <submittedName>
        <fullName evidence="8">Uncharacterized protein</fullName>
    </submittedName>
</protein>
<dbReference type="Gene3D" id="3.40.50.720">
    <property type="entry name" value="NAD(P)-binding Rossmann-like Domain"/>
    <property type="match status" value="1"/>
</dbReference>
<dbReference type="InterPro" id="IPR013149">
    <property type="entry name" value="ADH-like_C"/>
</dbReference>
<dbReference type="SUPFAM" id="SSF50129">
    <property type="entry name" value="GroES-like"/>
    <property type="match status" value="1"/>
</dbReference>